<feature type="compositionally biased region" description="Basic and acidic residues" evidence="1">
    <location>
        <begin position="59"/>
        <end position="69"/>
    </location>
</feature>
<dbReference type="PROSITE" id="PS50013">
    <property type="entry name" value="CHROMO_2"/>
    <property type="match status" value="1"/>
</dbReference>
<feature type="non-terminal residue" evidence="3">
    <location>
        <position position="69"/>
    </location>
</feature>
<dbReference type="AlphaFoldDB" id="A0A392RNJ6"/>
<keyword evidence="4" id="KW-1185">Reference proteome</keyword>
<evidence type="ECO:0000256" key="1">
    <source>
        <dbReference type="SAM" id="MobiDB-lite"/>
    </source>
</evidence>
<feature type="domain" description="Chromo" evidence="2">
    <location>
        <begin position="1"/>
        <end position="42"/>
    </location>
</feature>
<organism evidence="3 4">
    <name type="scientific">Trifolium medium</name>
    <dbReference type="NCBI Taxonomy" id="97028"/>
    <lineage>
        <taxon>Eukaryota</taxon>
        <taxon>Viridiplantae</taxon>
        <taxon>Streptophyta</taxon>
        <taxon>Embryophyta</taxon>
        <taxon>Tracheophyta</taxon>
        <taxon>Spermatophyta</taxon>
        <taxon>Magnoliopsida</taxon>
        <taxon>eudicotyledons</taxon>
        <taxon>Gunneridae</taxon>
        <taxon>Pentapetalae</taxon>
        <taxon>rosids</taxon>
        <taxon>fabids</taxon>
        <taxon>Fabales</taxon>
        <taxon>Fabaceae</taxon>
        <taxon>Papilionoideae</taxon>
        <taxon>50 kb inversion clade</taxon>
        <taxon>NPAAA clade</taxon>
        <taxon>Hologalegina</taxon>
        <taxon>IRL clade</taxon>
        <taxon>Trifolieae</taxon>
        <taxon>Trifolium</taxon>
    </lineage>
</organism>
<dbReference type="InterPro" id="IPR023780">
    <property type="entry name" value="Chromo_domain"/>
</dbReference>
<dbReference type="EMBL" id="LXQA010240953">
    <property type="protein sequence ID" value="MCI37116.1"/>
    <property type="molecule type" value="Genomic_DNA"/>
</dbReference>
<comment type="caution">
    <text evidence="3">The sequence shown here is derived from an EMBL/GenBank/DDBJ whole genome shotgun (WGS) entry which is preliminary data.</text>
</comment>
<dbReference type="Proteomes" id="UP000265520">
    <property type="component" value="Unassembled WGS sequence"/>
</dbReference>
<name>A0A392RNJ6_9FABA</name>
<reference evidence="3 4" key="1">
    <citation type="journal article" date="2018" name="Front. Plant Sci.">
        <title>Red Clover (Trifolium pratense) and Zigzag Clover (T. medium) - A Picture of Genomic Similarities and Differences.</title>
        <authorList>
            <person name="Dluhosova J."/>
            <person name="Istvanek J."/>
            <person name="Nedelnik J."/>
            <person name="Repkova J."/>
        </authorList>
    </citation>
    <scope>NUCLEOTIDE SEQUENCE [LARGE SCALE GENOMIC DNA]</scope>
    <source>
        <strain evidence="4">cv. 10/8</strain>
        <tissue evidence="3">Leaf</tissue>
    </source>
</reference>
<evidence type="ECO:0000259" key="2">
    <source>
        <dbReference type="PROSITE" id="PS50013"/>
    </source>
</evidence>
<protein>
    <recommendedName>
        <fullName evidence="2">Chromo domain-containing protein</fullName>
    </recommendedName>
</protein>
<dbReference type="Gene3D" id="2.40.50.40">
    <property type="match status" value="1"/>
</dbReference>
<dbReference type="InterPro" id="IPR000953">
    <property type="entry name" value="Chromo/chromo_shadow_dom"/>
</dbReference>
<dbReference type="SUPFAM" id="SSF54160">
    <property type="entry name" value="Chromo domain-like"/>
    <property type="match status" value="1"/>
</dbReference>
<evidence type="ECO:0000313" key="4">
    <source>
        <dbReference type="Proteomes" id="UP000265520"/>
    </source>
</evidence>
<feature type="region of interest" description="Disordered" evidence="1">
    <location>
        <begin position="50"/>
        <end position="69"/>
    </location>
</feature>
<dbReference type="InterPro" id="IPR016197">
    <property type="entry name" value="Chromo-like_dom_sf"/>
</dbReference>
<accession>A0A392RNJ6</accession>
<sequence length="69" mass="8250">MVILDWRKNKDDDQLEVLIQWEGLMPEDATWENYQELQNTFPAFDLEDMVDPEEEGDVMDQKELGSDWD</sequence>
<proteinExistence type="predicted"/>
<evidence type="ECO:0000313" key="3">
    <source>
        <dbReference type="EMBL" id="MCI37116.1"/>
    </source>
</evidence>
<dbReference type="Pfam" id="PF00385">
    <property type="entry name" value="Chromo"/>
    <property type="match status" value="1"/>
</dbReference>